<proteinExistence type="predicted"/>
<dbReference type="Proteomes" id="UP001501207">
    <property type="component" value="Unassembled WGS sequence"/>
</dbReference>
<comment type="caution">
    <text evidence="3">The sequence shown here is derived from an EMBL/GenBank/DDBJ whole genome shotgun (WGS) entry which is preliminary data.</text>
</comment>
<feature type="compositionally biased region" description="Acidic residues" evidence="1">
    <location>
        <begin position="26"/>
        <end position="42"/>
    </location>
</feature>
<evidence type="ECO:0000256" key="1">
    <source>
        <dbReference type="SAM" id="MobiDB-lite"/>
    </source>
</evidence>
<feature type="region of interest" description="Disordered" evidence="1">
    <location>
        <begin position="17"/>
        <end position="52"/>
    </location>
</feature>
<dbReference type="InterPro" id="IPR025479">
    <property type="entry name" value="DUF4329"/>
</dbReference>
<feature type="compositionally biased region" description="Basic and acidic residues" evidence="1">
    <location>
        <begin position="43"/>
        <end position="52"/>
    </location>
</feature>
<reference evidence="4" key="1">
    <citation type="journal article" date="2019" name="Int. J. Syst. Evol. Microbiol.">
        <title>The Global Catalogue of Microorganisms (GCM) 10K type strain sequencing project: providing services to taxonomists for standard genome sequencing and annotation.</title>
        <authorList>
            <consortium name="The Broad Institute Genomics Platform"/>
            <consortium name="The Broad Institute Genome Sequencing Center for Infectious Disease"/>
            <person name="Wu L."/>
            <person name="Ma J."/>
        </authorList>
    </citation>
    <scope>NUCLEOTIDE SEQUENCE [LARGE SCALE GENOMIC DNA]</scope>
    <source>
        <strain evidence="4">JCM 17664</strain>
    </source>
</reference>
<evidence type="ECO:0000313" key="4">
    <source>
        <dbReference type="Proteomes" id="UP001501207"/>
    </source>
</evidence>
<feature type="domain" description="DUF4329" evidence="2">
    <location>
        <begin position="52"/>
        <end position="166"/>
    </location>
</feature>
<accession>A0ABP8FZS4</accession>
<name>A0ABP8FZS4_9BACT</name>
<protein>
    <recommendedName>
        <fullName evidence="2">DUF4329 domain-containing protein</fullName>
    </recommendedName>
</protein>
<dbReference type="EMBL" id="BAABFN010000006">
    <property type="protein sequence ID" value="GAA4314364.1"/>
    <property type="molecule type" value="Genomic_DNA"/>
</dbReference>
<dbReference type="Pfam" id="PF14220">
    <property type="entry name" value="DUF4329"/>
    <property type="match status" value="1"/>
</dbReference>
<evidence type="ECO:0000259" key="2">
    <source>
        <dbReference type="Pfam" id="PF14220"/>
    </source>
</evidence>
<evidence type="ECO:0000313" key="3">
    <source>
        <dbReference type="EMBL" id="GAA4314364.1"/>
    </source>
</evidence>
<gene>
    <name evidence="3" type="ORF">GCM10023143_25180</name>
</gene>
<keyword evidence="4" id="KW-1185">Reference proteome</keyword>
<organism evidence="3 4">
    <name type="scientific">Compostibacter hankyongensis</name>
    <dbReference type="NCBI Taxonomy" id="1007089"/>
    <lineage>
        <taxon>Bacteria</taxon>
        <taxon>Pseudomonadati</taxon>
        <taxon>Bacteroidota</taxon>
        <taxon>Chitinophagia</taxon>
        <taxon>Chitinophagales</taxon>
        <taxon>Chitinophagaceae</taxon>
        <taxon>Compostibacter</taxon>
    </lineage>
</organism>
<sequence>MSSETFSDRGSIMGLLIWARSQGSDDSNDSQDDTNEDQEDNDPGDKFKKPEDAAKDFGMLYNDNSIAKSKEFATYIVKIKEGNSVFYTYLKPNEGTEASSKPKGLGLSNEGDAEVIARAHTHGSYDPKYDNNVFSPADIDNAKYQGVDSYVATPNGTLQKFSNLIIKTTTISASMPSDPADPTRRNTINFVILPKNEPVYGGWDWIKRNVIAPFLIGSTKIKD</sequence>